<dbReference type="EMBL" id="ML976713">
    <property type="protein sequence ID" value="KAF1969126.1"/>
    <property type="molecule type" value="Genomic_DNA"/>
</dbReference>
<protein>
    <submittedName>
        <fullName evidence="1">Uncharacterized protein</fullName>
    </submittedName>
</protein>
<evidence type="ECO:0000313" key="2">
    <source>
        <dbReference type="Proteomes" id="UP000800036"/>
    </source>
</evidence>
<sequence>MNTGEPCERTPLLNELPTIVRRSKIYLETILRLYYLRHGFDKSDMYMTHFLSYLAFLGFERLKALQRSDSASSLEELKEVQSTVILAAKGLHDQGENWYLAYTIFHMIWKEMGPDELEILHQYTSIRKDDLSTSKLRVRHVQCQYPVKIFNSADDPEHLRLEELVHRYADMVLEASGSDVSEAEST</sequence>
<dbReference type="PANTHER" id="PTHR47256:SF1">
    <property type="entry name" value="ZN(II)2CYS6 TRANSCRIPTION FACTOR (EUROFUNG)"/>
    <property type="match status" value="1"/>
</dbReference>
<dbReference type="AlphaFoldDB" id="A0A6A5V258"/>
<gene>
    <name evidence="1" type="ORF">BU23DRAFT_557964</name>
</gene>
<organism evidence="1 2">
    <name type="scientific">Bimuria novae-zelandiae CBS 107.79</name>
    <dbReference type="NCBI Taxonomy" id="1447943"/>
    <lineage>
        <taxon>Eukaryota</taxon>
        <taxon>Fungi</taxon>
        <taxon>Dikarya</taxon>
        <taxon>Ascomycota</taxon>
        <taxon>Pezizomycotina</taxon>
        <taxon>Dothideomycetes</taxon>
        <taxon>Pleosporomycetidae</taxon>
        <taxon>Pleosporales</taxon>
        <taxon>Massarineae</taxon>
        <taxon>Didymosphaeriaceae</taxon>
        <taxon>Bimuria</taxon>
    </lineage>
</organism>
<dbReference type="InterPro" id="IPR053187">
    <property type="entry name" value="Notoamide_regulator"/>
</dbReference>
<evidence type="ECO:0000313" key="1">
    <source>
        <dbReference type="EMBL" id="KAF1969126.1"/>
    </source>
</evidence>
<accession>A0A6A5V258</accession>
<name>A0A6A5V258_9PLEO</name>
<dbReference type="OrthoDB" id="426882at2759"/>
<reference evidence="1" key="1">
    <citation type="journal article" date="2020" name="Stud. Mycol.">
        <title>101 Dothideomycetes genomes: a test case for predicting lifestyles and emergence of pathogens.</title>
        <authorList>
            <person name="Haridas S."/>
            <person name="Albert R."/>
            <person name="Binder M."/>
            <person name="Bloem J."/>
            <person name="Labutti K."/>
            <person name="Salamov A."/>
            <person name="Andreopoulos B."/>
            <person name="Baker S."/>
            <person name="Barry K."/>
            <person name="Bills G."/>
            <person name="Bluhm B."/>
            <person name="Cannon C."/>
            <person name="Castanera R."/>
            <person name="Culley D."/>
            <person name="Daum C."/>
            <person name="Ezra D."/>
            <person name="Gonzalez J."/>
            <person name="Henrissat B."/>
            <person name="Kuo A."/>
            <person name="Liang C."/>
            <person name="Lipzen A."/>
            <person name="Lutzoni F."/>
            <person name="Magnuson J."/>
            <person name="Mondo S."/>
            <person name="Nolan M."/>
            <person name="Ohm R."/>
            <person name="Pangilinan J."/>
            <person name="Park H.-J."/>
            <person name="Ramirez L."/>
            <person name="Alfaro M."/>
            <person name="Sun H."/>
            <person name="Tritt A."/>
            <person name="Yoshinaga Y."/>
            <person name="Zwiers L.-H."/>
            <person name="Turgeon B."/>
            <person name="Goodwin S."/>
            <person name="Spatafora J."/>
            <person name="Crous P."/>
            <person name="Grigoriev I."/>
        </authorList>
    </citation>
    <scope>NUCLEOTIDE SEQUENCE</scope>
    <source>
        <strain evidence="1">CBS 107.79</strain>
    </source>
</reference>
<dbReference type="PANTHER" id="PTHR47256">
    <property type="entry name" value="ZN(II)2CYS6 TRANSCRIPTION FACTOR (EUROFUNG)-RELATED"/>
    <property type="match status" value="1"/>
</dbReference>
<keyword evidence="2" id="KW-1185">Reference proteome</keyword>
<dbReference type="Proteomes" id="UP000800036">
    <property type="component" value="Unassembled WGS sequence"/>
</dbReference>
<proteinExistence type="predicted"/>